<evidence type="ECO:0000313" key="1">
    <source>
        <dbReference type="EMBL" id="KAI4334967.1"/>
    </source>
</evidence>
<gene>
    <name evidence="1" type="ORF">L6164_013659</name>
</gene>
<dbReference type="Proteomes" id="UP000828941">
    <property type="component" value="Chromosome 6"/>
</dbReference>
<protein>
    <submittedName>
        <fullName evidence="1">Uncharacterized protein</fullName>
    </submittedName>
</protein>
<accession>A0ACB9NGA2</accession>
<keyword evidence="2" id="KW-1185">Reference proteome</keyword>
<dbReference type="EMBL" id="CM039431">
    <property type="protein sequence ID" value="KAI4334967.1"/>
    <property type="molecule type" value="Genomic_DNA"/>
</dbReference>
<comment type="caution">
    <text evidence="1">The sequence shown here is derived from an EMBL/GenBank/DDBJ whole genome shotgun (WGS) entry which is preliminary data.</text>
</comment>
<name>A0ACB9NGA2_BAUVA</name>
<proteinExistence type="predicted"/>
<sequence>MINGIWFSNKIRSHLISKNNPAEANMGSPPRLRPFIEYLKNSSIMKQPSSNIISTNSSLVRLTLSAKQFLAVCSNSFSAFTHSDRIASSSGFRLSSVYR</sequence>
<organism evidence="1 2">
    <name type="scientific">Bauhinia variegata</name>
    <name type="common">Purple orchid tree</name>
    <name type="synonym">Phanera variegata</name>
    <dbReference type="NCBI Taxonomy" id="167791"/>
    <lineage>
        <taxon>Eukaryota</taxon>
        <taxon>Viridiplantae</taxon>
        <taxon>Streptophyta</taxon>
        <taxon>Embryophyta</taxon>
        <taxon>Tracheophyta</taxon>
        <taxon>Spermatophyta</taxon>
        <taxon>Magnoliopsida</taxon>
        <taxon>eudicotyledons</taxon>
        <taxon>Gunneridae</taxon>
        <taxon>Pentapetalae</taxon>
        <taxon>rosids</taxon>
        <taxon>fabids</taxon>
        <taxon>Fabales</taxon>
        <taxon>Fabaceae</taxon>
        <taxon>Cercidoideae</taxon>
        <taxon>Cercideae</taxon>
        <taxon>Bauhiniinae</taxon>
        <taxon>Bauhinia</taxon>
    </lineage>
</organism>
<evidence type="ECO:0000313" key="2">
    <source>
        <dbReference type="Proteomes" id="UP000828941"/>
    </source>
</evidence>
<reference evidence="1 2" key="1">
    <citation type="journal article" date="2022" name="DNA Res.">
        <title>Chromosomal-level genome assembly of the orchid tree Bauhinia variegata (Leguminosae; Cercidoideae) supports the allotetraploid origin hypothesis of Bauhinia.</title>
        <authorList>
            <person name="Zhong Y."/>
            <person name="Chen Y."/>
            <person name="Zheng D."/>
            <person name="Pang J."/>
            <person name="Liu Y."/>
            <person name="Luo S."/>
            <person name="Meng S."/>
            <person name="Qian L."/>
            <person name="Wei D."/>
            <person name="Dai S."/>
            <person name="Zhou R."/>
        </authorList>
    </citation>
    <scope>NUCLEOTIDE SEQUENCE [LARGE SCALE GENOMIC DNA]</scope>
    <source>
        <strain evidence="1">BV-YZ2020</strain>
    </source>
</reference>